<evidence type="ECO:0000313" key="1">
    <source>
        <dbReference type="EMBL" id="AUY01033.1"/>
    </source>
</evidence>
<organism evidence="1 2">
    <name type="scientific">Escherichia coli</name>
    <dbReference type="NCBI Taxonomy" id="562"/>
    <lineage>
        <taxon>Bacteria</taxon>
        <taxon>Pseudomonadati</taxon>
        <taxon>Pseudomonadota</taxon>
        <taxon>Gammaproteobacteria</taxon>
        <taxon>Enterobacterales</taxon>
        <taxon>Enterobacteriaceae</taxon>
        <taxon>Escherichia</taxon>
    </lineage>
</organism>
<accession>A0A7U5TH59</accession>
<protein>
    <submittedName>
        <fullName evidence="1">Uncharacterized protein</fullName>
    </submittedName>
</protein>
<gene>
    <name evidence="1" type="ORF">C3F40_03890</name>
</gene>
<evidence type="ECO:0000313" key="2">
    <source>
        <dbReference type="Proteomes" id="UP000239554"/>
    </source>
</evidence>
<dbReference type="EMBL" id="CP026399">
    <property type="protein sequence ID" value="AUY01033.1"/>
    <property type="molecule type" value="Genomic_DNA"/>
</dbReference>
<proteinExistence type="predicted"/>
<dbReference type="AlphaFoldDB" id="A0A7U5TH59"/>
<sequence length="88" mass="9777">MSIDLKVGRCYRAKKPRPAGQFASYANDRQIIRIGFDSVQYDGPSVHAGRKYPSVSKAGFIAWASHDVTDELPPGEWQTWPIKKGAAQ</sequence>
<name>A0A7U5TH59_ECOLX</name>
<dbReference type="Proteomes" id="UP000239554">
    <property type="component" value="Chromosome"/>
</dbReference>
<reference evidence="1 2" key="1">
    <citation type="journal article" date="2018" name="MBio">
        <title>Genomic Analysis of Hospital Plumbing Reveals Diverse Reservoir of Bacterial Plasmids Conferring Carbapenem Resistance.</title>
        <authorList>
            <consortium name="NISC Comparative Sequencing Program"/>
            <person name="Weingarten R.A."/>
            <person name="Johnson R.C."/>
            <person name="Conlan S."/>
            <person name="Ramsburg A.M."/>
            <person name="Dekker J.P."/>
            <person name="Lau A.F."/>
            <person name="Khil P."/>
            <person name="Odom R.T."/>
            <person name="Deming C."/>
            <person name="Park M."/>
            <person name="Thomas P.J."/>
            <person name="Henderson D.K."/>
            <person name="Palmore T.N."/>
            <person name="Segre J.A."/>
            <person name="Frank K.M."/>
        </authorList>
    </citation>
    <scope>NUCLEOTIDE SEQUENCE [LARGE SCALE GENOMIC DNA]</scope>
    <source>
        <strain evidence="1 2">ECONIH4</strain>
    </source>
</reference>
<dbReference type="RefSeq" id="WP_104457403.1">
    <property type="nucleotide sequence ID" value="NZ_CP026399.1"/>
</dbReference>